<dbReference type="HOGENOM" id="CLU_042059_1_0_1"/>
<feature type="transmembrane region" description="Helical" evidence="1">
    <location>
        <begin position="270"/>
        <end position="292"/>
    </location>
</feature>
<gene>
    <name evidence="2" type="ORF">AFUB_038350</name>
</gene>
<feature type="transmembrane region" description="Helical" evidence="1">
    <location>
        <begin position="130"/>
        <end position="151"/>
    </location>
</feature>
<dbReference type="Proteomes" id="UP000001699">
    <property type="component" value="Unassembled WGS sequence"/>
</dbReference>
<keyword evidence="3" id="KW-1185">Reference proteome</keyword>
<feature type="transmembrane region" description="Helical" evidence="1">
    <location>
        <begin position="158"/>
        <end position="177"/>
    </location>
</feature>
<feature type="transmembrane region" description="Helical" evidence="1">
    <location>
        <begin position="340"/>
        <end position="360"/>
    </location>
</feature>
<evidence type="ECO:0000313" key="3">
    <source>
        <dbReference type="Proteomes" id="UP000001699"/>
    </source>
</evidence>
<dbReference type="OrthoDB" id="5394254at2759"/>
<dbReference type="EMBL" id="DS499596">
    <property type="protein sequence ID" value="EDP52669.1"/>
    <property type="molecule type" value="Genomic_DNA"/>
</dbReference>
<keyword evidence="1" id="KW-1133">Transmembrane helix</keyword>
<feature type="transmembrane region" description="Helical" evidence="1">
    <location>
        <begin position="231"/>
        <end position="250"/>
    </location>
</feature>
<keyword evidence="1" id="KW-0472">Membrane</keyword>
<evidence type="ECO:0000313" key="2">
    <source>
        <dbReference type="EMBL" id="EDP52669.1"/>
    </source>
</evidence>
<feature type="transmembrane region" description="Helical" evidence="1">
    <location>
        <begin position="95"/>
        <end position="118"/>
    </location>
</feature>
<keyword evidence="1" id="KW-0812">Transmembrane</keyword>
<dbReference type="VEuPathDB" id="FungiDB:AFUB_038350"/>
<sequence>MLTAQQQNIPVSSCTAAPPRISTPISIEPSLQIAGNLQHYLSKLGSFRQEKIMAPRRRSSVVKTTHVAHSTIDAAKAASKAEESQLRRVPSPVRFLLVVFNSLLLSSVLFTMTSSVTLGELGRVSKHLEAWWEVGGLMLWKAVEVGLAWVLGFDGRDVLSFTFLAHLPTYSLLWSFYGIRPTTILASYGITLISTAIPFILLRRPSSVHNLRQTASDAVPNRFILQDRPTALYTSVAATAIYSVALYLSYATWLPAYLVVHFENIPDIRLAHTGPAGLPILFLTLLPAGWAARDFLFVSSTGASSSDTSVKSKSANEGEYLVCGVYRRTWGTLSAKTRVLVSRTALLASMIVLNTVFQVAGTVRGVDVPGATMWAAIWGAATVAVGGVFGWIEAVDGV</sequence>
<feature type="transmembrane region" description="Helical" evidence="1">
    <location>
        <begin position="372"/>
        <end position="392"/>
    </location>
</feature>
<evidence type="ECO:0000256" key="1">
    <source>
        <dbReference type="SAM" id="Phobius"/>
    </source>
</evidence>
<proteinExistence type="predicted"/>
<organism evidence="2 3">
    <name type="scientific">Aspergillus fumigatus (strain CBS 144.89 / FGSC A1163 / CEA10)</name>
    <name type="common">Neosartorya fumigata</name>
    <dbReference type="NCBI Taxonomy" id="451804"/>
    <lineage>
        <taxon>Eukaryota</taxon>
        <taxon>Fungi</taxon>
        <taxon>Dikarya</taxon>
        <taxon>Ascomycota</taxon>
        <taxon>Pezizomycotina</taxon>
        <taxon>Eurotiomycetes</taxon>
        <taxon>Eurotiomycetidae</taxon>
        <taxon>Eurotiales</taxon>
        <taxon>Aspergillaceae</taxon>
        <taxon>Aspergillus</taxon>
        <taxon>Aspergillus subgen. Fumigati</taxon>
    </lineage>
</organism>
<dbReference type="AlphaFoldDB" id="B0XXS3"/>
<feature type="transmembrane region" description="Helical" evidence="1">
    <location>
        <begin position="183"/>
        <end position="202"/>
    </location>
</feature>
<protein>
    <submittedName>
        <fullName evidence="2">Uncharacterized protein</fullName>
    </submittedName>
</protein>
<name>B0XXS3_ASPFC</name>
<dbReference type="PhylomeDB" id="B0XXS3"/>
<reference evidence="2 3" key="1">
    <citation type="journal article" date="2008" name="PLoS Genet.">
        <title>Genomic islands in the pathogenic filamentous fungus Aspergillus fumigatus.</title>
        <authorList>
            <person name="Fedorova N.D."/>
            <person name="Khaldi N."/>
            <person name="Joardar V.S."/>
            <person name="Maiti R."/>
            <person name="Amedeo P."/>
            <person name="Anderson M.J."/>
            <person name="Crabtree J."/>
            <person name="Silva J.C."/>
            <person name="Badger J.H."/>
            <person name="Albarraq A."/>
            <person name="Angiuoli S."/>
            <person name="Bussey H."/>
            <person name="Bowyer P."/>
            <person name="Cotty P.J."/>
            <person name="Dyer P.S."/>
            <person name="Egan A."/>
            <person name="Galens K."/>
            <person name="Fraser-Liggett C.M."/>
            <person name="Haas B.J."/>
            <person name="Inman J.M."/>
            <person name="Kent R."/>
            <person name="Lemieux S."/>
            <person name="Malavazi I."/>
            <person name="Orvis J."/>
            <person name="Roemer T."/>
            <person name="Ronning C.M."/>
            <person name="Sundaram J.P."/>
            <person name="Sutton G."/>
            <person name="Turner G."/>
            <person name="Venter J.C."/>
            <person name="White O.R."/>
            <person name="Whitty B.R."/>
            <person name="Youngman P."/>
            <person name="Wolfe K.H."/>
            <person name="Goldman G.H."/>
            <person name="Wortman J.R."/>
            <person name="Jiang B."/>
            <person name="Denning D.W."/>
            <person name="Nierman W.C."/>
        </authorList>
    </citation>
    <scope>NUCLEOTIDE SEQUENCE [LARGE SCALE GENOMIC DNA]</scope>
    <source>
        <strain evidence="3">CBS 144.89 / FGSC A1163 / CEA10</strain>
    </source>
</reference>
<accession>B0XXS3</accession>